<dbReference type="GO" id="GO:0022625">
    <property type="term" value="C:cytosolic large ribosomal subunit"/>
    <property type="evidence" value="ECO:0007669"/>
    <property type="project" value="UniProtKB-UniRule"/>
</dbReference>
<dbReference type="Gene3D" id="4.10.960.10">
    <property type="entry name" value="Ribosomal protein L3, domain 3"/>
    <property type="match status" value="1"/>
</dbReference>
<dbReference type="PANTHER" id="PTHR11363">
    <property type="entry name" value="60S RIBOSOMAL PROTEIN L3-RELATED"/>
    <property type="match status" value="1"/>
</dbReference>
<name>A0A128A2U8_9ARCH</name>
<accession>A0A128A2U8</accession>
<dbReference type="InterPro" id="IPR019928">
    <property type="entry name" value="Ribosomal_uL3_arc"/>
</dbReference>
<comment type="similarity">
    <text evidence="1">Belongs to the universal ribosomal protein uL3 family.</text>
</comment>
<organism evidence="8 9">
    <name type="scientific">Nitrosotalea devaniterrae</name>
    <dbReference type="NCBI Taxonomy" id="1078905"/>
    <lineage>
        <taxon>Archaea</taxon>
        <taxon>Nitrososphaerota</taxon>
        <taxon>Nitrososphaeria</taxon>
        <taxon>Nitrosotaleales</taxon>
        <taxon>Nitrosotaleaceae</taxon>
        <taxon>Nitrosotalea</taxon>
    </lineage>
</organism>
<dbReference type="GO" id="GO:0006412">
    <property type="term" value="P:translation"/>
    <property type="evidence" value="ECO:0007669"/>
    <property type="project" value="UniProtKB-UniRule"/>
</dbReference>
<evidence type="ECO:0000256" key="7">
    <source>
        <dbReference type="NCBIfam" id="TIGR03626"/>
    </source>
</evidence>
<dbReference type="NCBIfam" id="TIGR03626">
    <property type="entry name" value="L3_arch"/>
    <property type="match status" value="1"/>
</dbReference>
<dbReference type="SUPFAM" id="SSF50447">
    <property type="entry name" value="Translation proteins"/>
    <property type="match status" value="1"/>
</dbReference>
<dbReference type="Pfam" id="PF00297">
    <property type="entry name" value="Ribosomal_L3"/>
    <property type="match status" value="1"/>
</dbReference>
<dbReference type="NCBIfam" id="NF003261">
    <property type="entry name" value="PRK04231.1"/>
    <property type="match status" value="1"/>
</dbReference>
<dbReference type="InterPro" id="IPR044892">
    <property type="entry name" value="Ribosomal_L3_dom_3_arc_sf"/>
</dbReference>
<evidence type="ECO:0000256" key="6">
    <source>
        <dbReference type="ARBA" id="ARBA00035457"/>
    </source>
</evidence>
<keyword evidence="4 8" id="KW-0689">Ribosomal protein</keyword>
<evidence type="ECO:0000313" key="9">
    <source>
        <dbReference type="Proteomes" id="UP000196239"/>
    </source>
</evidence>
<protein>
    <recommendedName>
        <fullName evidence="6 7">50S ribosomal protein L3</fullName>
    </recommendedName>
</protein>
<dbReference type="InterPro" id="IPR019926">
    <property type="entry name" value="Ribosomal_uL3_CS"/>
</dbReference>
<dbReference type="EMBL" id="LN890280">
    <property type="protein sequence ID" value="CUR51694.1"/>
    <property type="molecule type" value="Genomic_DNA"/>
</dbReference>
<sequence length="332" mass="37104">MGHRKHSQPRRGSLAYLPRGRAKSMEARIRTWPDVKTDQPKLLGYAGFKAACMRIASIDDREKTPNFGKQLVGLGTVVVTPPMSIIGIRGYSRDRYGIDSTFDVYAKDLPKELSRLFKTKLDEKAIDKAEKSLSYIDELFAIAAILPRKAGLEQKKPYVFEVAVKGGDIPKQFAFLKDLMGKEVKIDQVFQKGVEVDVAAITKGKGIEGPITRWGVKKKQHKSRKSVRALGTLGPISPATIMYTVPRAGQRGFHQRTQYNSRIMIVSNTANEELKINPAGGYKHFGLVQGDYIVIRGSIPGTYRRLVKLRAPVRPKLSKVTQPKILEVMINK</sequence>
<dbReference type="KEGG" id="ndv:NDEV_0929"/>
<evidence type="ECO:0000256" key="4">
    <source>
        <dbReference type="ARBA" id="ARBA00022980"/>
    </source>
</evidence>
<dbReference type="PROSITE" id="PS00474">
    <property type="entry name" value="RIBOSOMAL_L3"/>
    <property type="match status" value="1"/>
</dbReference>
<keyword evidence="9" id="KW-1185">Reference proteome</keyword>
<dbReference type="InterPro" id="IPR045077">
    <property type="entry name" value="L3_arc_euk"/>
</dbReference>
<evidence type="ECO:0000256" key="5">
    <source>
        <dbReference type="ARBA" id="ARBA00023274"/>
    </source>
</evidence>
<proteinExistence type="inferred from homology"/>
<evidence type="ECO:0000256" key="2">
    <source>
        <dbReference type="ARBA" id="ARBA00022730"/>
    </source>
</evidence>
<dbReference type="AlphaFoldDB" id="A0A128A2U8"/>
<dbReference type="GO" id="GO:0003735">
    <property type="term" value="F:structural constituent of ribosome"/>
    <property type="evidence" value="ECO:0007669"/>
    <property type="project" value="UniProtKB-UniRule"/>
</dbReference>
<dbReference type="InterPro" id="IPR009000">
    <property type="entry name" value="Transl_B-barrel_sf"/>
</dbReference>
<dbReference type="GO" id="GO:0019843">
    <property type="term" value="F:rRNA binding"/>
    <property type="evidence" value="ECO:0007669"/>
    <property type="project" value="UniProtKB-KW"/>
</dbReference>
<evidence type="ECO:0000256" key="1">
    <source>
        <dbReference type="ARBA" id="ARBA00006540"/>
    </source>
</evidence>
<dbReference type="PANTHER" id="PTHR11363:SF5">
    <property type="entry name" value="LARGE RIBOSOMAL SUBUNIT PROTEIN UL3"/>
    <property type="match status" value="1"/>
</dbReference>
<gene>
    <name evidence="8" type="primary">rpl</name>
    <name evidence="8" type="ORF">NDEV_0929</name>
</gene>
<dbReference type="InterPro" id="IPR000597">
    <property type="entry name" value="Ribosomal_uL3"/>
</dbReference>
<dbReference type="Gene3D" id="3.30.1430.10">
    <property type="match status" value="1"/>
</dbReference>
<dbReference type="Gene3D" id="2.40.30.10">
    <property type="entry name" value="Translation factors"/>
    <property type="match status" value="1"/>
</dbReference>
<reference evidence="9" key="1">
    <citation type="submission" date="2015-10" db="EMBL/GenBank/DDBJ databases">
        <authorList>
            <person name="Lehtovirta-Morley L.E."/>
            <person name="Vieille C."/>
        </authorList>
    </citation>
    <scope>NUCLEOTIDE SEQUENCE [LARGE SCALE GENOMIC DNA]</scope>
</reference>
<keyword evidence="2" id="KW-0699">rRNA-binding</keyword>
<dbReference type="Proteomes" id="UP000196239">
    <property type="component" value="Chromosome 1"/>
</dbReference>
<keyword evidence="5" id="KW-0687">Ribonucleoprotein</keyword>
<keyword evidence="3" id="KW-0694">RNA-binding</keyword>
<evidence type="ECO:0000256" key="3">
    <source>
        <dbReference type="ARBA" id="ARBA00022884"/>
    </source>
</evidence>
<evidence type="ECO:0000313" key="8">
    <source>
        <dbReference type="EMBL" id="CUR51694.1"/>
    </source>
</evidence>